<feature type="transmembrane region" description="Helical" evidence="10">
    <location>
        <begin position="77"/>
        <end position="96"/>
    </location>
</feature>
<feature type="binding site" evidence="10">
    <location>
        <position position="117"/>
    </location>
    <ligand>
        <name>Na(+)</name>
        <dbReference type="ChEBI" id="CHEBI:29101"/>
        <note>structural</note>
    </ligand>
</feature>
<accession>A0A2A6FP19</accession>
<proteinExistence type="inferred from homology"/>
<gene>
    <name evidence="10" type="primary">fluC</name>
    <name evidence="10" type="synonym">crcB</name>
    <name evidence="11" type="ORF">B5766_11960</name>
</gene>
<keyword evidence="10" id="KW-0813">Transport</keyword>
<evidence type="ECO:0000256" key="4">
    <source>
        <dbReference type="ARBA" id="ARBA00022989"/>
    </source>
</evidence>
<evidence type="ECO:0000313" key="12">
    <source>
        <dbReference type="Proteomes" id="UP000219994"/>
    </source>
</evidence>
<dbReference type="InterPro" id="IPR003691">
    <property type="entry name" value="FluC"/>
</dbReference>
<protein>
    <recommendedName>
        <fullName evidence="10">Fluoride-specific ion channel FluC</fullName>
    </recommendedName>
</protein>
<keyword evidence="2 10" id="KW-1003">Cell membrane</keyword>
<evidence type="ECO:0000256" key="8">
    <source>
        <dbReference type="ARBA" id="ARBA00035585"/>
    </source>
</evidence>
<comment type="similarity">
    <text evidence="7 10">Belongs to the fluoride channel Fluc/FEX (TC 1.A.43) family.</text>
</comment>
<keyword evidence="10" id="KW-0915">Sodium</keyword>
<feature type="transmembrane region" description="Helical" evidence="10">
    <location>
        <begin position="44"/>
        <end position="65"/>
    </location>
</feature>
<dbReference type="GO" id="GO:0005886">
    <property type="term" value="C:plasma membrane"/>
    <property type="evidence" value="ECO:0007669"/>
    <property type="project" value="UniProtKB-SubCell"/>
</dbReference>
<feature type="transmembrane region" description="Helical" evidence="10">
    <location>
        <begin position="108"/>
        <end position="130"/>
    </location>
</feature>
<comment type="subcellular location">
    <subcellularLocation>
        <location evidence="1 10">Cell membrane</location>
        <topology evidence="1 10">Multi-pass membrane protein</topology>
    </subcellularLocation>
</comment>
<dbReference type="EMBL" id="NAEP01000056">
    <property type="protein sequence ID" value="PDQ34351.1"/>
    <property type="molecule type" value="Genomic_DNA"/>
</dbReference>
<dbReference type="GO" id="GO:0046872">
    <property type="term" value="F:metal ion binding"/>
    <property type="evidence" value="ECO:0007669"/>
    <property type="project" value="UniProtKB-KW"/>
</dbReference>
<sequence>MSTAAHRGLARTRASPLVNVVPAANTGLTRAHHKGRYPQRMRTLFAVAVGGVIGTALRLALDLVLPHSDRDFPLDTLLINLLGSCALGCLAATFLAHHTSPDWLRTGLSTGVIGSFTTLSAVAVSLVTLVRNGESGVATLYLAASLCGGLGAAVLGHAIGARLRGYADDEAER</sequence>
<dbReference type="AlphaFoldDB" id="A0A2A6FP19"/>
<comment type="catalytic activity">
    <reaction evidence="8">
        <text>fluoride(in) = fluoride(out)</text>
        <dbReference type="Rhea" id="RHEA:76159"/>
        <dbReference type="ChEBI" id="CHEBI:17051"/>
    </reaction>
    <physiologicalReaction direction="left-to-right" evidence="8">
        <dbReference type="Rhea" id="RHEA:76160"/>
    </physiologicalReaction>
</comment>
<keyword evidence="4 10" id="KW-1133">Transmembrane helix</keyword>
<reference evidence="12" key="1">
    <citation type="submission" date="2017-03" db="EMBL/GenBank/DDBJ databases">
        <authorList>
            <person name="Lund M.B."/>
        </authorList>
    </citation>
    <scope>NUCLEOTIDE SEQUENCE [LARGE SCALE GENOMIC DNA]</scope>
</reference>
<evidence type="ECO:0000256" key="5">
    <source>
        <dbReference type="ARBA" id="ARBA00023136"/>
    </source>
</evidence>
<comment type="caution">
    <text evidence="11">The sequence shown here is derived from an EMBL/GenBank/DDBJ whole genome shotgun (WGS) entry which is preliminary data.</text>
</comment>
<keyword evidence="3 10" id="KW-0812">Transmembrane</keyword>
<keyword evidence="6 10" id="KW-0407">Ion channel</keyword>
<organism evidence="11 12">
    <name type="scientific">Candidatus Lumbricidiphila eiseniae</name>
    <dbReference type="NCBI Taxonomy" id="1969409"/>
    <lineage>
        <taxon>Bacteria</taxon>
        <taxon>Bacillati</taxon>
        <taxon>Actinomycetota</taxon>
        <taxon>Actinomycetes</taxon>
        <taxon>Micrococcales</taxon>
        <taxon>Microbacteriaceae</taxon>
        <taxon>Candidatus Lumbricidiphila</taxon>
    </lineage>
</organism>
<keyword evidence="10" id="KW-0406">Ion transport</keyword>
<dbReference type="PANTHER" id="PTHR28259">
    <property type="entry name" value="FLUORIDE EXPORT PROTEIN 1-RELATED"/>
    <property type="match status" value="1"/>
</dbReference>
<evidence type="ECO:0000256" key="1">
    <source>
        <dbReference type="ARBA" id="ARBA00004651"/>
    </source>
</evidence>
<evidence type="ECO:0000256" key="2">
    <source>
        <dbReference type="ARBA" id="ARBA00022475"/>
    </source>
</evidence>
<dbReference type="GO" id="GO:0062054">
    <property type="term" value="F:fluoride channel activity"/>
    <property type="evidence" value="ECO:0007669"/>
    <property type="project" value="UniProtKB-UniRule"/>
</dbReference>
<evidence type="ECO:0000256" key="9">
    <source>
        <dbReference type="ARBA" id="ARBA00049940"/>
    </source>
</evidence>
<dbReference type="GO" id="GO:0140114">
    <property type="term" value="P:cellular detoxification of fluoride"/>
    <property type="evidence" value="ECO:0007669"/>
    <property type="project" value="UniProtKB-UniRule"/>
</dbReference>
<dbReference type="Proteomes" id="UP000219994">
    <property type="component" value="Unassembled WGS sequence"/>
</dbReference>
<evidence type="ECO:0000256" key="3">
    <source>
        <dbReference type="ARBA" id="ARBA00022692"/>
    </source>
</evidence>
<feature type="transmembrane region" description="Helical" evidence="10">
    <location>
        <begin position="136"/>
        <end position="155"/>
    </location>
</feature>
<feature type="binding site" evidence="10">
    <location>
        <position position="114"/>
    </location>
    <ligand>
        <name>Na(+)</name>
        <dbReference type="ChEBI" id="CHEBI:29101"/>
        <note>structural</note>
    </ligand>
</feature>
<comment type="function">
    <text evidence="9 10">Fluoride-specific ion channel. Important for reducing fluoride concentration in the cell, thus reducing its toxicity.</text>
</comment>
<dbReference type="Pfam" id="PF02537">
    <property type="entry name" value="CRCB"/>
    <property type="match status" value="1"/>
</dbReference>
<evidence type="ECO:0000256" key="10">
    <source>
        <dbReference type="HAMAP-Rule" id="MF_00454"/>
    </source>
</evidence>
<evidence type="ECO:0000256" key="6">
    <source>
        <dbReference type="ARBA" id="ARBA00023303"/>
    </source>
</evidence>
<dbReference type="HAMAP" id="MF_00454">
    <property type="entry name" value="FluC"/>
    <property type="match status" value="1"/>
</dbReference>
<comment type="activity regulation">
    <text evidence="10">Na(+) is not transported, but it plays an essential structural role and its presence is essential for fluoride channel function.</text>
</comment>
<dbReference type="PANTHER" id="PTHR28259:SF1">
    <property type="entry name" value="FLUORIDE EXPORT PROTEIN 1-RELATED"/>
    <property type="match status" value="1"/>
</dbReference>
<keyword evidence="5 10" id="KW-0472">Membrane</keyword>
<keyword evidence="10" id="KW-0479">Metal-binding</keyword>
<evidence type="ECO:0000256" key="7">
    <source>
        <dbReference type="ARBA" id="ARBA00035120"/>
    </source>
</evidence>
<name>A0A2A6FP19_9MICO</name>
<evidence type="ECO:0000313" key="11">
    <source>
        <dbReference type="EMBL" id="PDQ34351.1"/>
    </source>
</evidence>